<dbReference type="Pfam" id="PF13349">
    <property type="entry name" value="DUF4097"/>
    <property type="match status" value="1"/>
</dbReference>
<evidence type="ECO:0000313" key="2">
    <source>
        <dbReference type="EMBL" id="SHM46094.1"/>
    </source>
</evidence>
<organism evidence="2 3">
    <name type="scientific">Lacicoccus alkaliphilus DSM 16010</name>
    <dbReference type="NCBI Taxonomy" id="1123231"/>
    <lineage>
        <taxon>Bacteria</taxon>
        <taxon>Bacillati</taxon>
        <taxon>Bacillota</taxon>
        <taxon>Bacilli</taxon>
        <taxon>Bacillales</taxon>
        <taxon>Salinicoccaceae</taxon>
        <taxon>Lacicoccus</taxon>
    </lineage>
</organism>
<protein>
    <recommendedName>
        <fullName evidence="1">DUF4097 domain-containing protein</fullName>
    </recommendedName>
</protein>
<reference evidence="2 3" key="1">
    <citation type="submission" date="2016-11" db="EMBL/GenBank/DDBJ databases">
        <authorList>
            <person name="Jaros S."/>
            <person name="Januszkiewicz K."/>
            <person name="Wedrychowicz H."/>
        </authorList>
    </citation>
    <scope>NUCLEOTIDE SEQUENCE [LARGE SCALE GENOMIC DNA]</scope>
    <source>
        <strain evidence="2 3">DSM 16010</strain>
    </source>
</reference>
<dbReference type="InterPro" id="IPR025164">
    <property type="entry name" value="Toastrack_DUF4097"/>
</dbReference>
<dbReference type="Proteomes" id="UP000184206">
    <property type="component" value="Unassembled WGS sequence"/>
</dbReference>
<dbReference type="Pfam" id="PF22564">
    <property type="entry name" value="HAAS"/>
    <property type="match status" value="1"/>
</dbReference>
<sequence>MTKKDFLRKLESGLRPLPAAVRNEILSEYENHINEGMHDGKSEGAVVESLGDPAAIAEAVLSIEDGMVEEKKYIPMQSNFIREINPKEIDIIDIDGDFLSVEVEQGSKFEMNFESHDGKSDFSHGVDGSRMHFKHKSKNVNKIHFNILGFLRNRNYRSDRLTITWPENLIELKVRTGKGAIELAGLTSKNYDITTELGNINAKDIVGVRGDFRSEMGSITVKNSAFDDIMLKTDMGKVKLEDVGANNQELSTDMGSIDIKNAHPDANINAHTDMGSIAVIYKKNPKKTRIIADSKMGGVANQLEHYVVENPEYTAKFKTSMGAISIH</sequence>
<name>A0A1M7IZ27_9BACL</name>
<dbReference type="STRING" id="1123231.SAMN02745189_02207"/>
<dbReference type="EMBL" id="FRCF01000011">
    <property type="protein sequence ID" value="SHM46094.1"/>
    <property type="molecule type" value="Genomic_DNA"/>
</dbReference>
<accession>A0A1M7IZ27</accession>
<dbReference type="OrthoDB" id="9804829at2"/>
<dbReference type="RefSeq" id="WP_072710624.1">
    <property type="nucleotide sequence ID" value="NZ_FRCF01000011.1"/>
</dbReference>
<gene>
    <name evidence="2" type="ORF">SAMN02745189_02207</name>
</gene>
<dbReference type="PANTHER" id="PTHR34094">
    <property type="match status" value="1"/>
</dbReference>
<feature type="domain" description="DUF4097" evidence="1">
    <location>
        <begin position="91"/>
        <end position="305"/>
    </location>
</feature>
<evidence type="ECO:0000313" key="3">
    <source>
        <dbReference type="Proteomes" id="UP000184206"/>
    </source>
</evidence>
<proteinExistence type="predicted"/>
<dbReference type="AlphaFoldDB" id="A0A1M7IZ27"/>
<keyword evidence="3" id="KW-1185">Reference proteome</keyword>
<evidence type="ECO:0000259" key="1">
    <source>
        <dbReference type="Pfam" id="PF13349"/>
    </source>
</evidence>
<dbReference type="PANTHER" id="PTHR34094:SF1">
    <property type="entry name" value="PROTEIN FAM185A"/>
    <property type="match status" value="1"/>
</dbReference>